<evidence type="ECO:0000313" key="2">
    <source>
        <dbReference type="EMBL" id="SFA55021.1"/>
    </source>
</evidence>
<proteinExistence type="predicted"/>
<accession>A0A1I0TT65</accession>
<keyword evidence="3" id="KW-1185">Reference proteome</keyword>
<dbReference type="InterPro" id="IPR041657">
    <property type="entry name" value="HTH_17"/>
</dbReference>
<dbReference type="AlphaFoldDB" id="A0A1I0TT65"/>
<dbReference type="EMBL" id="FOJM01000014">
    <property type="protein sequence ID" value="SFA55021.1"/>
    <property type="molecule type" value="Genomic_DNA"/>
</dbReference>
<evidence type="ECO:0000259" key="1">
    <source>
        <dbReference type="Pfam" id="PF12728"/>
    </source>
</evidence>
<dbReference type="Proteomes" id="UP000198836">
    <property type="component" value="Unassembled WGS sequence"/>
</dbReference>
<gene>
    <name evidence="2" type="ORF">SAMN04488511_11468</name>
</gene>
<organism evidence="2 3">
    <name type="scientific">Pedobacter suwonensis</name>
    <dbReference type="NCBI Taxonomy" id="332999"/>
    <lineage>
        <taxon>Bacteria</taxon>
        <taxon>Pseudomonadati</taxon>
        <taxon>Bacteroidota</taxon>
        <taxon>Sphingobacteriia</taxon>
        <taxon>Sphingobacteriales</taxon>
        <taxon>Sphingobacteriaceae</taxon>
        <taxon>Pedobacter</taxon>
    </lineage>
</organism>
<evidence type="ECO:0000313" key="3">
    <source>
        <dbReference type="Proteomes" id="UP000198836"/>
    </source>
</evidence>
<reference evidence="3" key="1">
    <citation type="submission" date="2016-10" db="EMBL/GenBank/DDBJ databases">
        <authorList>
            <person name="Varghese N."/>
            <person name="Submissions S."/>
        </authorList>
    </citation>
    <scope>NUCLEOTIDE SEQUENCE [LARGE SCALE GENOMIC DNA]</scope>
    <source>
        <strain evidence="3">DSM 18130</strain>
    </source>
</reference>
<name>A0A1I0TT65_9SPHI</name>
<dbReference type="Pfam" id="PF12728">
    <property type="entry name" value="HTH_17"/>
    <property type="match status" value="1"/>
</dbReference>
<sequence>MEKLNAILDVLLKIYEIMQLIYSKSYGNLTLPEDQMLTRLEVMEYLGISDSTYKRKVRKGILKPSKLPGGDRFYKSELQEEFLESKRRGRV</sequence>
<dbReference type="RefSeq" id="WP_090985930.1">
    <property type="nucleotide sequence ID" value="NZ_FOJM01000014.1"/>
</dbReference>
<dbReference type="OrthoDB" id="710198at2"/>
<protein>
    <submittedName>
        <fullName evidence="2">Helix-turn-helix domain-containing protein</fullName>
    </submittedName>
</protein>
<feature type="domain" description="Helix-turn-helix" evidence="1">
    <location>
        <begin position="38"/>
        <end position="85"/>
    </location>
</feature>